<feature type="transmembrane region" description="Helical" evidence="1">
    <location>
        <begin position="39"/>
        <end position="57"/>
    </location>
</feature>
<feature type="transmembrane region" description="Helical" evidence="1">
    <location>
        <begin position="313"/>
        <end position="334"/>
    </location>
</feature>
<dbReference type="Proteomes" id="UP001202281">
    <property type="component" value="Unassembled WGS sequence"/>
</dbReference>
<feature type="transmembrane region" description="Helical" evidence="1">
    <location>
        <begin position="12"/>
        <end position="32"/>
    </location>
</feature>
<feature type="transmembrane region" description="Helical" evidence="1">
    <location>
        <begin position="203"/>
        <end position="222"/>
    </location>
</feature>
<evidence type="ECO:0000313" key="2">
    <source>
        <dbReference type="EMBL" id="MCJ2185809.1"/>
    </source>
</evidence>
<evidence type="ECO:0008006" key="4">
    <source>
        <dbReference type="Google" id="ProtNLM"/>
    </source>
</evidence>
<protein>
    <recommendedName>
        <fullName evidence="4">DUF2029 domain-containing protein</fullName>
    </recommendedName>
</protein>
<evidence type="ECO:0000256" key="1">
    <source>
        <dbReference type="SAM" id="Phobius"/>
    </source>
</evidence>
<keyword evidence="1" id="KW-1133">Transmembrane helix</keyword>
<feature type="transmembrane region" description="Helical" evidence="1">
    <location>
        <begin position="132"/>
        <end position="149"/>
    </location>
</feature>
<feature type="transmembrane region" description="Helical" evidence="1">
    <location>
        <begin position="170"/>
        <end position="191"/>
    </location>
</feature>
<feature type="transmembrane region" description="Helical" evidence="1">
    <location>
        <begin position="229"/>
        <end position="251"/>
    </location>
</feature>
<name>A0ABT0BL90_9SPHN</name>
<organism evidence="2 3">
    <name type="scientific">Novosphingobium beihaiensis</name>
    <dbReference type="NCBI Taxonomy" id="2930389"/>
    <lineage>
        <taxon>Bacteria</taxon>
        <taxon>Pseudomonadati</taxon>
        <taxon>Pseudomonadota</taxon>
        <taxon>Alphaproteobacteria</taxon>
        <taxon>Sphingomonadales</taxon>
        <taxon>Sphingomonadaceae</taxon>
        <taxon>Novosphingobium</taxon>
    </lineage>
</organism>
<dbReference type="EMBL" id="JALHLG010000003">
    <property type="protein sequence ID" value="MCJ2185809.1"/>
    <property type="molecule type" value="Genomic_DNA"/>
</dbReference>
<sequence length="406" mass="43646">MDFTDRFAGWSAIAVLVLASAAMLAGAALCPAETKRSRVFLIAAAIAAIGLCGRPLFEDDHYRYLWDGYRTATAGSPYGAAPERFEFDDSVPERFRGILDFVNNPEVPTIYGPVLEGGFYLGYLVAPGHERALRLIWALAALAMTGMLLRHFSARDVALFAWNPLLLKETYLSGHPDILVAVLLCGGWLLACRKPGMRFAWTLGLAAATKIAALAAGPLLLLAERRLRVFAAAGAAFLIPYAPFLLAGGIASDGAGLSVFAQRWLFNPSPLYLAANAVLGGEGARLALGLAGAALALWLLCRRSALDTQTLPPFHLLFGAVLLVSPVVNGWYLLWGLPAAVGRRLVWPWIASAALMLSYARGEVLEAAWLDPFALHPAAYAVEWSAIALALAWDGWRAWRSTSAGR</sequence>
<reference evidence="2 3" key="1">
    <citation type="submission" date="2022-04" db="EMBL/GenBank/DDBJ databases">
        <title>Identification of a novel bacterium isolated from mangrove sediments.</title>
        <authorList>
            <person name="Pan X."/>
        </authorList>
    </citation>
    <scope>NUCLEOTIDE SEQUENCE [LARGE SCALE GENOMIC DNA]</scope>
    <source>
        <strain evidence="2 3">B2638</strain>
    </source>
</reference>
<proteinExistence type="predicted"/>
<accession>A0ABT0BL90</accession>
<dbReference type="RefSeq" id="WP_243917816.1">
    <property type="nucleotide sequence ID" value="NZ_JALHLG010000003.1"/>
</dbReference>
<feature type="transmembrane region" description="Helical" evidence="1">
    <location>
        <begin position="271"/>
        <end position="301"/>
    </location>
</feature>
<keyword evidence="1" id="KW-0812">Transmembrane</keyword>
<keyword evidence="1" id="KW-0472">Membrane</keyword>
<keyword evidence="3" id="KW-1185">Reference proteome</keyword>
<comment type="caution">
    <text evidence="2">The sequence shown here is derived from an EMBL/GenBank/DDBJ whole genome shotgun (WGS) entry which is preliminary data.</text>
</comment>
<evidence type="ECO:0000313" key="3">
    <source>
        <dbReference type="Proteomes" id="UP001202281"/>
    </source>
</evidence>
<gene>
    <name evidence="2" type="ORF">MTR66_03155</name>
</gene>